<dbReference type="PANTHER" id="PTHR35402">
    <property type="entry name" value="INTEGRAL MEMBRANE PROTEIN-RELATED"/>
    <property type="match status" value="1"/>
</dbReference>
<evidence type="ECO:0000256" key="2">
    <source>
        <dbReference type="ARBA" id="ARBA00022475"/>
    </source>
</evidence>
<keyword evidence="3 6" id="KW-0812">Transmembrane</keyword>
<dbReference type="InterPro" id="IPR018076">
    <property type="entry name" value="T2SS_GspF_dom"/>
</dbReference>
<dbReference type="Pfam" id="PF00482">
    <property type="entry name" value="T2SSF"/>
    <property type="match status" value="1"/>
</dbReference>
<gene>
    <name evidence="8" type="ORF">METZ01_LOCUS29646</name>
</gene>
<feature type="transmembrane region" description="Helical" evidence="6">
    <location>
        <begin position="310"/>
        <end position="334"/>
    </location>
</feature>
<evidence type="ECO:0000256" key="3">
    <source>
        <dbReference type="ARBA" id="ARBA00022692"/>
    </source>
</evidence>
<feature type="transmembrane region" description="Helical" evidence="6">
    <location>
        <begin position="21"/>
        <end position="41"/>
    </location>
</feature>
<dbReference type="AlphaFoldDB" id="A0A381QBS5"/>
<evidence type="ECO:0000256" key="4">
    <source>
        <dbReference type="ARBA" id="ARBA00022989"/>
    </source>
</evidence>
<evidence type="ECO:0000256" key="5">
    <source>
        <dbReference type="ARBA" id="ARBA00023136"/>
    </source>
</evidence>
<dbReference type="GO" id="GO:0005886">
    <property type="term" value="C:plasma membrane"/>
    <property type="evidence" value="ECO:0007669"/>
    <property type="project" value="UniProtKB-SubCell"/>
</dbReference>
<reference evidence="8" key="1">
    <citation type="submission" date="2018-05" db="EMBL/GenBank/DDBJ databases">
        <authorList>
            <person name="Lanie J.A."/>
            <person name="Ng W.-L."/>
            <person name="Kazmierczak K.M."/>
            <person name="Andrzejewski T.M."/>
            <person name="Davidsen T.M."/>
            <person name="Wayne K.J."/>
            <person name="Tettelin H."/>
            <person name="Glass J.I."/>
            <person name="Rusch D."/>
            <person name="Podicherti R."/>
            <person name="Tsui H.-C.T."/>
            <person name="Winkler M.E."/>
        </authorList>
    </citation>
    <scope>NUCLEOTIDE SEQUENCE</scope>
</reference>
<dbReference type="InterPro" id="IPR056569">
    <property type="entry name" value="ArlJ-like"/>
</dbReference>
<feature type="transmembrane region" description="Helical" evidence="6">
    <location>
        <begin position="346"/>
        <end position="367"/>
    </location>
</feature>
<proteinExistence type="predicted"/>
<evidence type="ECO:0000256" key="6">
    <source>
        <dbReference type="SAM" id="Phobius"/>
    </source>
</evidence>
<dbReference type="PANTHER" id="PTHR35402:SF1">
    <property type="entry name" value="TYPE II SECRETION SYSTEM PROTEIN GSPF DOMAIN-CONTAINING PROTEIN"/>
    <property type="match status" value="1"/>
</dbReference>
<accession>A0A381QBS5</accession>
<protein>
    <recommendedName>
        <fullName evidence="7">Type II secretion system protein GspF domain-containing protein</fullName>
    </recommendedName>
</protein>
<sequence>MTYKMAQKWLDVRRGKTDIGIYVVIFFSIVIGLSFFALANLNHQMDSQTMVADIDSDKQFDNPEVMNDGRFSFTLHQYGLPSLRQNESRDADPTVDGIEEEMEAEEWYRYYPEISTLDFIVFGVVALLLPYGIWGWRQDQIRARVEDKFPDFLRDLAEYWKGGLSMTVAIQTLARGEYGNLNDEVHKMATQISWGISFGEVLEMFTERVQSPIVTRAVTMVDEANRAGGRISDILLAAAYDAREIKALEGERQQEVTNYTMVIYLSFLIYLMIILVLANTFVPAIVDSSVATGGGGMSIGNLQVRELNQVWISTVFFYSVIIQSFGNGLAAGFMSTGRLYSAATRASVMMLIGWAIFEIFGIATSMISPGVV</sequence>
<evidence type="ECO:0000259" key="7">
    <source>
        <dbReference type="Pfam" id="PF00482"/>
    </source>
</evidence>
<dbReference type="EMBL" id="UINC01001292">
    <property type="protein sequence ID" value="SUZ76792.1"/>
    <property type="molecule type" value="Genomic_DNA"/>
</dbReference>
<keyword evidence="5 6" id="KW-0472">Membrane</keyword>
<name>A0A381QBS5_9ZZZZ</name>
<keyword evidence="4 6" id="KW-1133">Transmembrane helix</keyword>
<organism evidence="8">
    <name type="scientific">marine metagenome</name>
    <dbReference type="NCBI Taxonomy" id="408172"/>
    <lineage>
        <taxon>unclassified sequences</taxon>
        <taxon>metagenomes</taxon>
        <taxon>ecological metagenomes</taxon>
    </lineage>
</organism>
<feature type="transmembrane region" description="Helical" evidence="6">
    <location>
        <begin position="114"/>
        <end position="134"/>
    </location>
</feature>
<feature type="transmembrane region" description="Helical" evidence="6">
    <location>
        <begin position="262"/>
        <end position="286"/>
    </location>
</feature>
<comment type="subcellular location">
    <subcellularLocation>
        <location evidence="1">Cell membrane</location>
        <topology evidence="1">Multi-pass membrane protein</topology>
    </subcellularLocation>
</comment>
<keyword evidence="2" id="KW-1003">Cell membrane</keyword>
<dbReference type="InterPro" id="IPR042094">
    <property type="entry name" value="T2SS_GspF_sf"/>
</dbReference>
<feature type="domain" description="Type II secretion system protein GspF" evidence="7">
    <location>
        <begin position="152"/>
        <end position="277"/>
    </location>
</feature>
<evidence type="ECO:0000313" key="8">
    <source>
        <dbReference type="EMBL" id="SUZ76792.1"/>
    </source>
</evidence>
<dbReference type="Gene3D" id="1.20.81.30">
    <property type="entry name" value="Type II secretion system (T2SS), domain F"/>
    <property type="match status" value="1"/>
</dbReference>
<evidence type="ECO:0000256" key="1">
    <source>
        <dbReference type="ARBA" id="ARBA00004651"/>
    </source>
</evidence>